<dbReference type="OrthoDB" id="5147098at2"/>
<dbReference type="RefSeq" id="WP_130780742.1">
    <property type="nucleotide sequence ID" value="NZ_BIMR01000076.1"/>
</dbReference>
<dbReference type="AlphaFoldDB" id="A0A402DPT3"/>
<name>A0A402DPT3_9CELL</name>
<dbReference type="EMBL" id="BIMR01000076">
    <property type="protein sequence ID" value="GCE76139.1"/>
    <property type="molecule type" value="Genomic_DNA"/>
</dbReference>
<dbReference type="Proteomes" id="UP000289954">
    <property type="component" value="Unassembled WGS sequence"/>
</dbReference>
<evidence type="ECO:0000313" key="1">
    <source>
        <dbReference type="EMBL" id="GCE76139.1"/>
    </source>
</evidence>
<evidence type="ECO:0000313" key="2">
    <source>
        <dbReference type="Proteomes" id="UP000289954"/>
    </source>
</evidence>
<keyword evidence="2" id="KW-1185">Reference proteome</keyword>
<accession>A0A402DPT3</accession>
<gene>
    <name evidence="1" type="ORF">CBZ_11950</name>
</gene>
<evidence type="ECO:0008006" key="3">
    <source>
        <dbReference type="Google" id="ProtNLM"/>
    </source>
</evidence>
<comment type="caution">
    <text evidence="1">The sequence shown here is derived from an EMBL/GenBank/DDBJ whole genome shotgun (WGS) entry which is preliminary data.</text>
</comment>
<proteinExistence type="predicted"/>
<organism evidence="1 2">
    <name type="scientific">Cellulomonas biazotea</name>
    <dbReference type="NCBI Taxonomy" id="1709"/>
    <lineage>
        <taxon>Bacteria</taxon>
        <taxon>Bacillati</taxon>
        <taxon>Actinomycetota</taxon>
        <taxon>Actinomycetes</taxon>
        <taxon>Micrococcales</taxon>
        <taxon>Cellulomonadaceae</taxon>
        <taxon>Cellulomonas</taxon>
    </lineage>
</organism>
<sequence length="138" mass="15833">MSWVLLAGVFLVPALVFSAFWSLFPGVDEPPRWRVVLADRLEAWAHHLRPERRRPPDPFDALRVQERLGAVADHVRSLELDPRTFARAERIIASQLAYDQLLAEACQLAGIEVQPRPKGDPAERFREEVELASRGWTW</sequence>
<reference evidence="1 2" key="1">
    <citation type="submission" date="2019-01" db="EMBL/GenBank/DDBJ databases">
        <title>Draft genome sequence of Cellulomonas takizawaensis strain TKZ-21.</title>
        <authorList>
            <person name="Yamamura H."/>
            <person name="Hayashi T."/>
            <person name="Hamada M."/>
            <person name="Serisawa Y."/>
            <person name="Matsuyama K."/>
            <person name="Nakagawa Y."/>
            <person name="Otoguro M."/>
            <person name="Yanagida F."/>
            <person name="Hayakawa M."/>
        </authorList>
    </citation>
    <scope>NUCLEOTIDE SEQUENCE [LARGE SCALE GENOMIC DNA]</scope>
    <source>
        <strain evidence="1 2">NBRC12680</strain>
    </source>
</reference>
<protein>
    <recommendedName>
        <fullName evidence="3">DUF4129 domain-containing protein</fullName>
    </recommendedName>
</protein>